<dbReference type="InterPro" id="IPR023214">
    <property type="entry name" value="HAD_sf"/>
</dbReference>
<keyword evidence="3" id="KW-0963">Cytoplasm</keyword>
<dbReference type="InterPro" id="IPR006543">
    <property type="entry name" value="Histidinol-phos"/>
</dbReference>
<dbReference type="Pfam" id="PF13242">
    <property type="entry name" value="Hydrolase_like"/>
    <property type="match status" value="1"/>
</dbReference>
<name>A0A1N7JHR6_9PROT</name>
<dbReference type="SUPFAM" id="SSF56784">
    <property type="entry name" value="HAD-like"/>
    <property type="match status" value="1"/>
</dbReference>
<evidence type="ECO:0000256" key="4">
    <source>
        <dbReference type="ARBA" id="ARBA00022723"/>
    </source>
</evidence>
<keyword evidence="6" id="KW-0119">Carbohydrate metabolism</keyword>
<dbReference type="GO" id="GO:0016791">
    <property type="term" value="F:phosphatase activity"/>
    <property type="evidence" value="ECO:0007669"/>
    <property type="project" value="InterPro"/>
</dbReference>
<gene>
    <name evidence="8" type="ORF">SAMN05421779_102278</name>
</gene>
<evidence type="ECO:0000256" key="1">
    <source>
        <dbReference type="ARBA" id="ARBA00004496"/>
    </source>
</evidence>
<proteinExistence type="inferred from homology"/>
<dbReference type="RefSeq" id="WP_076399167.1">
    <property type="nucleotide sequence ID" value="NZ_FTOA01000002.1"/>
</dbReference>
<evidence type="ECO:0000256" key="7">
    <source>
        <dbReference type="ARBA" id="ARBA00031828"/>
    </source>
</evidence>
<keyword evidence="9" id="KW-1185">Reference proteome</keyword>
<dbReference type="Proteomes" id="UP000185678">
    <property type="component" value="Unassembled WGS sequence"/>
</dbReference>
<reference evidence="8 9" key="1">
    <citation type="submission" date="2017-01" db="EMBL/GenBank/DDBJ databases">
        <authorList>
            <person name="Mah S.A."/>
            <person name="Swanson W.J."/>
            <person name="Moy G.W."/>
            <person name="Vacquier V.D."/>
        </authorList>
    </citation>
    <scope>NUCLEOTIDE SEQUENCE [LARGE SCALE GENOMIC DNA]</scope>
    <source>
        <strain evidence="8 9">DSM 11589</strain>
    </source>
</reference>
<evidence type="ECO:0000313" key="9">
    <source>
        <dbReference type="Proteomes" id="UP000185678"/>
    </source>
</evidence>
<comment type="similarity">
    <text evidence="2">Belongs to the GmhB family.</text>
</comment>
<dbReference type="OrthoDB" id="9814110at2"/>
<evidence type="ECO:0000313" key="8">
    <source>
        <dbReference type="EMBL" id="SIS48801.1"/>
    </source>
</evidence>
<dbReference type="PANTHER" id="PTHR42891">
    <property type="entry name" value="D-GLYCERO-BETA-D-MANNO-HEPTOSE-1,7-BISPHOSPHATE 7-PHOSPHATASE"/>
    <property type="match status" value="1"/>
</dbReference>
<dbReference type="InterPro" id="IPR036412">
    <property type="entry name" value="HAD-like_sf"/>
</dbReference>
<dbReference type="EMBL" id="FTOA01000002">
    <property type="protein sequence ID" value="SIS48801.1"/>
    <property type="molecule type" value="Genomic_DNA"/>
</dbReference>
<dbReference type="InterPro" id="IPR004446">
    <property type="entry name" value="Heptose_bisP_phosphatase"/>
</dbReference>
<dbReference type="PANTHER" id="PTHR42891:SF1">
    <property type="entry name" value="D-GLYCERO-BETA-D-MANNO-HEPTOSE-1,7-BISPHOSPHATE 7-PHOSPHATASE"/>
    <property type="match status" value="1"/>
</dbReference>
<accession>A0A1N7JHR6</accession>
<evidence type="ECO:0000256" key="2">
    <source>
        <dbReference type="ARBA" id="ARBA00005628"/>
    </source>
</evidence>
<dbReference type="NCBIfam" id="TIGR01656">
    <property type="entry name" value="Histidinol-ppas"/>
    <property type="match status" value="1"/>
</dbReference>
<comment type="subcellular location">
    <subcellularLocation>
        <location evidence="1">Cytoplasm</location>
    </subcellularLocation>
</comment>
<dbReference type="InterPro" id="IPR006549">
    <property type="entry name" value="HAD-SF_hydro_IIIA"/>
</dbReference>
<dbReference type="GO" id="GO:0005975">
    <property type="term" value="P:carbohydrate metabolic process"/>
    <property type="evidence" value="ECO:0007669"/>
    <property type="project" value="InterPro"/>
</dbReference>
<evidence type="ECO:0000256" key="6">
    <source>
        <dbReference type="ARBA" id="ARBA00023277"/>
    </source>
</evidence>
<keyword evidence="5" id="KW-0378">Hydrolase</keyword>
<evidence type="ECO:0000256" key="5">
    <source>
        <dbReference type="ARBA" id="ARBA00022801"/>
    </source>
</evidence>
<sequence length="224" mass="23778">MISLDALPAGVYSDLSASRAGTPVRPGIVFDRDGVLIVEAHYLSNPDDVCLEQGSAAFLRRVQQAGWGCGVATNQAGIARGYFDWAAYRAVAARLNEILTTEGCPVEATIACGYHAKYGEQHPDGDFWRKPGPGMALYLLHHLALDPAHSWLIGDKASDLGSAKAAGMRGGIHLLTGHGRDAGEREAALALADDRFTVLAADSLLDCMALFDPEHGFLSAGDME</sequence>
<dbReference type="NCBIfam" id="TIGR01662">
    <property type="entry name" value="HAD-SF-IIIA"/>
    <property type="match status" value="1"/>
</dbReference>
<dbReference type="STRING" id="80876.SAMN05421779_102278"/>
<protein>
    <recommendedName>
        <fullName evidence="7">D,D-heptose 1,7-bisphosphate phosphatase</fullName>
    </recommendedName>
</protein>
<evidence type="ECO:0000256" key="3">
    <source>
        <dbReference type="ARBA" id="ARBA00022490"/>
    </source>
</evidence>
<dbReference type="Gene3D" id="3.40.50.1000">
    <property type="entry name" value="HAD superfamily/HAD-like"/>
    <property type="match status" value="1"/>
</dbReference>
<dbReference type="AlphaFoldDB" id="A0A1N7JHR6"/>
<dbReference type="GO" id="GO:0046872">
    <property type="term" value="F:metal ion binding"/>
    <property type="evidence" value="ECO:0007669"/>
    <property type="project" value="UniProtKB-KW"/>
</dbReference>
<keyword evidence="4" id="KW-0479">Metal-binding</keyword>
<organism evidence="8 9">
    <name type="scientific">Insolitispirillum peregrinum</name>
    <dbReference type="NCBI Taxonomy" id="80876"/>
    <lineage>
        <taxon>Bacteria</taxon>
        <taxon>Pseudomonadati</taxon>
        <taxon>Pseudomonadota</taxon>
        <taxon>Alphaproteobacteria</taxon>
        <taxon>Rhodospirillales</taxon>
        <taxon>Novispirillaceae</taxon>
        <taxon>Insolitispirillum</taxon>
    </lineage>
</organism>
<dbReference type="GO" id="GO:0005737">
    <property type="term" value="C:cytoplasm"/>
    <property type="evidence" value="ECO:0007669"/>
    <property type="project" value="UniProtKB-SubCell"/>
</dbReference>